<gene>
    <name evidence="8" type="ORF">FHS16_004112</name>
</gene>
<feature type="site" description="Important for catalytic activity, responsible for pKa modulation of the active site Glu and correct orientation of both the proton donor and substrate" evidence="6">
    <location>
        <position position="161"/>
    </location>
</feature>
<comment type="caution">
    <text evidence="8">The sequence shown here is derived from an EMBL/GenBank/DDBJ whole genome shotgun (WGS) entry which is preliminary data.</text>
</comment>
<dbReference type="CDD" id="cd18817">
    <property type="entry name" value="GH43f_LbAraf43-like"/>
    <property type="match status" value="1"/>
</dbReference>
<keyword evidence="4 7" id="KW-0326">Glycosidase</keyword>
<dbReference type="InterPro" id="IPR016828">
    <property type="entry name" value="Alpha-L-arabinofuranosidase"/>
</dbReference>
<dbReference type="GO" id="GO:0005975">
    <property type="term" value="P:carbohydrate metabolic process"/>
    <property type="evidence" value="ECO:0007669"/>
    <property type="project" value="InterPro"/>
</dbReference>
<keyword evidence="9" id="KW-1185">Reference proteome</keyword>
<dbReference type="AlphaFoldDB" id="A0A7W5CA95"/>
<proteinExistence type="inferred from homology"/>
<dbReference type="Pfam" id="PF04616">
    <property type="entry name" value="Glyco_hydro_43"/>
    <property type="match status" value="1"/>
</dbReference>
<evidence type="ECO:0000256" key="4">
    <source>
        <dbReference type="ARBA" id="ARBA00023295"/>
    </source>
</evidence>
<evidence type="ECO:0000256" key="5">
    <source>
        <dbReference type="PIRSR" id="PIRSR606710-1"/>
    </source>
</evidence>
<evidence type="ECO:0000313" key="9">
    <source>
        <dbReference type="Proteomes" id="UP000518605"/>
    </source>
</evidence>
<dbReference type="PANTHER" id="PTHR43817:SF1">
    <property type="entry name" value="HYDROLASE, FAMILY 43, PUTATIVE (AFU_ORTHOLOGUE AFUA_3G01660)-RELATED"/>
    <property type="match status" value="1"/>
</dbReference>
<evidence type="ECO:0000256" key="3">
    <source>
        <dbReference type="ARBA" id="ARBA00022801"/>
    </source>
</evidence>
<dbReference type="InterPro" id="IPR023296">
    <property type="entry name" value="Glyco_hydro_beta-prop_sf"/>
</dbReference>
<dbReference type="Proteomes" id="UP000518605">
    <property type="component" value="Unassembled WGS sequence"/>
</dbReference>
<dbReference type="PANTHER" id="PTHR43817">
    <property type="entry name" value="GLYCOSYL HYDROLASE"/>
    <property type="match status" value="1"/>
</dbReference>
<dbReference type="RefSeq" id="WP_312890989.1">
    <property type="nucleotide sequence ID" value="NZ_CBCSLB010000013.1"/>
</dbReference>
<keyword evidence="3 7" id="KW-0378">Hydrolase</keyword>
<evidence type="ECO:0000256" key="6">
    <source>
        <dbReference type="PIRSR" id="PIRSR606710-2"/>
    </source>
</evidence>
<dbReference type="GO" id="GO:0004553">
    <property type="term" value="F:hydrolase activity, hydrolyzing O-glycosyl compounds"/>
    <property type="evidence" value="ECO:0007669"/>
    <property type="project" value="InterPro"/>
</dbReference>
<dbReference type="EMBL" id="JACHXW010000013">
    <property type="protein sequence ID" value="MBB3154036.1"/>
    <property type="molecule type" value="Genomic_DNA"/>
</dbReference>
<keyword evidence="2" id="KW-0732">Signal</keyword>
<accession>A0A7W5CA95</accession>
<evidence type="ECO:0000256" key="7">
    <source>
        <dbReference type="RuleBase" id="RU361187"/>
    </source>
</evidence>
<evidence type="ECO:0000313" key="8">
    <source>
        <dbReference type="EMBL" id="MBB3154036.1"/>
    </source>
</evidence>
<feature type="active site" description="Proton donor" evidence="5">
    <location>
        <position position="218"/>
    </location>
</feature>
<dbReference type="SUPFAM" id="SSF75005">
    <property type="entry name" value="Arabinanase/levansucrase/invertase"/>
    <property type="match status" value="1"/>
</dbReference>
<dbReference type="Gene3D" id="2.115.10.20">
    <property type="entry name" value="Glycosyl hydrolase domain, family 43"/>
    <property type="match status" value="1"/>
</dbReference>
<feature type="active site" description="Proton acceptor" evidence="5">
    <location>
        <position position="46"/>
    </location>
</feature>
<name>A0A7W5CA95_9BACL</name>
<protein>
    <submittedName>
        <fullName evidence="8">GH43 family beta-xylosidase</fullName>
    </submittedName>
</protein>
<evidence type="ECO:0000256" key="2">
    <source>
        <dbReference type="ARBA" id="ARBA00022729"/>
    </source>
</evidence>
<organism evidence="8 9">
    <name type="scientific">Paenibacillus endophyticus</name>
    <dbReference type="NCBI Taxonomy" id="1294268"/>
    <lineage>
        <taxon>Bacteria</taxon>
        <taxon>Bacillati</taxon>
        <taxon>Bacillota</taxon>
        <taxon>Bacilli</taxon>
        <taxon>Bacillales</taxon>
        <taxon>Paenibacillaceae</taxon>
        <taxon>Paenibacillus</taxon>
    </lineage>
</organism>
<evidence type="ECO:0000256" key="1">
    <source>
        <dbReference type="ARBA" id="ARBA00009865"/>
    </source>
</evidence>
<reference evidence="8 9" key="1">
    <citation type="submission" date="2020-08" db="EMBL/GenBank/DDBJ databases">
        <title>Genomic Encyclopedia of Type Strains, Phase III (KMG-III): the genomes of soil and plant-associated and newly described type strains.</title>
        <authorList>
            <person name="Whitman W."/>
        </authorList>
    </citation>
    <scope>NUCLEOTIDE SEQUENCE [LARGE SCALE GENOMIC DNA]</scope>
    <source>
        <strain evidence="8 9">CECT 8234</strain>
    </source>
</reference>
<comment type="similarity">
    <text evidence="1 7">Belongs to the glycosyl hydrolase 43 family.</text>
</comment>
<dbReference type="PIRSF" id="PIRSF025414">
    <property type="entry name" value="Alpha-L-arabinofuranosidase"/>
    <property type="match status" value="1"/>
</dbReference>
<dbReference type="InterPro" id="IPR006710">
    <property type="entry name" value="Glyco_hydro_43"/>
</dbReference>
<sequence>MGDGVHAAVNWEPLQTEQYGKPGTFIVRGAMAGGEFPNPLILNRADPYIIKHTDGYYYFTGSVPEYDRIVLRRSRTLTGLAAAAETVIWTKHAAGEMGNHIWAPELHFIDNKWYIYFAAGAAEDKWAIRQYVLECGADNPCTGDWLEKGKITMNFESFTLDATTFEANGVRYLAWAQVDEASNLYIARMSNPWTIEGKQVRIASPVLEWERHGHKVNEGPAVLVRNGRVFMTYSASATDDRYCMGFLTAPVSSNLLDPASWTKSPEPIFRSHPEACEYGPGHNSFTRDEADESDILVYHARSYKNIEGEPLYDPNRHARIQRMDWNEDGTPKLGYPGCHARQAACIVTVE</sequence>